<feature type="region of interest" description="Disordered" evidence="1">
    <location>
        <begin position="1"/>
        <end position="57"/>
    </location>
</feature>
<evidence type="ECO:0008006" key="4">
    <source>
        <dbReference type="Google" id="ProtNLM"/>
    </source>
</evidence>
<evidence type="ECO:0000313" key="2">
    <source>
        <dbReference type="EMBL" id="KAJ8431631.1"/>
    </source>
</evidence>
<keyword evidence="3" id="KW-1185">Reference proteome</keyword>
<reference evidence="2" key="1">
    <citation type="submission" date="2022-04" db="EMBL/GenBank/DDBJ databases">
        <title>Carnegiea gigantea Genome sequencing and assembly v2.</title>
        <authorList>
            <person name="Copetti D."/>
            <person name="Sanderson M.J."/>
            <person name="Burquez A."/>
            <person name="Wojciechowski M.F."/>
        </authorList>
    </citation>
    <scope>NUCLEOTIDE SEQUENCE</scope>
    <source>
        <strain evidence="2">SGP5-SGP5p</strain>
        <tissue evidence="2">Aerial part</tissue>
    </source>
</reference>
<organism evidence="2 3">
    <name type="scientific">Carnegiea gigantea</name>
    <dbReference type="NCBI Taxonomy" id="171969"/>
    <lineage>
        <taxon>Eukaryota</taxon>
        <taxon>Viridiplantae</taxon>
        <taxon>Streptophyta</taxon>
        <taxon>Embryophyta</taxon>
        <taxon>Tracheophyta</taxon>
        <taxon>Spermatophyta</taxon>
        <taxon>Magnoliopsida</taxon>
        <taxon>eudicotyledons</taxon>
        <taxon>Gunneridae</taxon>
        <taxon>Pentapetalae</taxon>
        <taxon>Caryophyllales</taxon>
        <taxon>Cactineae</taxon>
        <taxon>Cactaceae</taxon>
        <taxon>Cactoideae</taxon>
        <taxon>Echinocereeae</taxon>
        <taxon>Carnegiea</taxon>
    </lineage>
</organism>
<dbReference type="PANTHER" id="PTHR33233:SF17">
    <property type="entry name" value="DUF4283 DOMAIN-CONTAINING PROTEIN"/>
    <property type="match status" value="1"/>
</dbReference>
<dbReference type="OrthoDB" id="425619at2759"/>
<evidence type="ECO:0000313" key="3">
    <source>
        <dbReference type="Proteomes" id="UP001153076"/>
    </source>
</evidence>
<protein>
    <recommendedName>
        <fullName evidence="4">DUF4283 domain-containing protein</fullName>
    </recommendedName>
</protein>
<feature type="compositionally biased region" description="Low complexity" evidence="1">
    <location>
        <begin position="18"/>
        <end position="35"/>
    </location>
</feature>
<dbReference type="Proteomes" id="UP001153076">
    <property type="component" value="Unassembled WGS sequence"/>
</dbReference>
<sequence>MARGRSGRPRSVTDGHRSPAPAATSSSADLALAPDHTAPESAITLKEKSPSPNSISGAAAQGYTAAATQLNSAAGSRTQETIHGSPQSQPICSYAELVYPNEGTELNLVPTKIINGVTCTKLEKSDVEAEINYWYNAVLCKVLGAKPPIEIMKGFLNRIWANHNIDKINSREMCKPVLVKESIRSLPLWIQLPALDIKYWGAESLSKISSVLGIPIKPDKFTKDKQVIRYARLLIEMPIDGPFPHRNFQ</sequence>
<proteinExistence type="predicted"/>
<comment type="caution">
    <text evidence="2">The sequence shown here is derived from an EMBL/GenBank/DDBJ whole genome shotgun (WGS) entry which is preliminary data.</text>
</comment>
<gene>
    <name evidence="2" type="ORF">Cgig2_001954</name>
</gene>
<dbReference type="EMBL" id="JAKOGI010000676">
    <property type="protein sequence ID" value="KAJ8431631.1"/>
    <property type="molecule type" value="Genomic_DNA"/>
</dbReference>
<dbReference type="PANTHER" id="PTHR33233">
    <property type="entry name" value="ENDONUCLEASE/EXONUCLEASE/PHOSPHATASE"/>
    <property type="match status" value="1"/>
</dbReference>
<evidence type="ECO:0000256" key="1">
    <source>
        <dbReference type="SAM" id="MobiDB-lite"/>
    </source>
</evidence>
<name>A0A9Q1JVE4_9CARY</name>
<dbReference type="AlphaFoldDB" id="A0A9Q1JVE4"/>
<accession>A0A9Q1JVE4</accession>